<feature type="coiled-coil region" evidence="7">
    <location>
        <begin position="54"/>
        <end position="92"/>
    </location>
</feature>
<reference evidence="10 11" key="1">
    <citation type="submission" date="2023-07" db="EMBL/GenBank/DDBJ databases">
        <title>Paenibacillus sp. JX-17 nov. isolated from soil.</title>
        <authorList>
            <person name="Wan Y."/>
            <person name="Liu B."/>
        </authorList>
    </citation>
    <scope>NUCLEOTIDE SEQUENCE [LARGE SCALE GENOMIC DNA]</scope>
    <source>
        <strain evidence="10 11">JX-17</strain>
    </source>
</reference>
<name>A0ABT9C9A8_9BACL</name>
<evidence type="ECO:0000256" key="7">
    <source>
        <dbReference type="SAM" id="Coils"/>
    </source>
</evidence>
<dbReference type="InterPro" id="IPR051472">
    <property type="entry name" value="T3SS_Stator/FliH"/>
</dbReference>
<dbReference type="PANTHER" id="PTHR34982">
    <property type="entry name" value="YOP PROTEINS TRANSLOCATION PROTEIN L"/>
    <property type="match status" value="1"/>
</dbReference>
<evidence type="ECO:0000256" key="6">
    <source>
        <dbReference type="ARBA" id="ARBA00023225"/>
    </source>
</evidence>
<evidence type="ECO:0000313" key="10">
    <source>
        <dbReference type="EMBL" id="MDO7905834.1"/>
    </source>
</evidence>
<dbReference type="PANTHER" id="PTHR34982:SF1">
    <property type="entry name" value="FLAGELLAR ASSEMBLY PROTEIN FLIH"/>
    <property type="match status" value="1"/>
</dbReference>
<comment type="function">
    <text evidence="1">Needed for flagellar regrowth and assembly.</text>
</comment>
<keyword evidence="5" id="KW-0653">Protein transport</keyword>
<dbReference type="RefSeq" id="WP_305023030.1">
    <property type="nucleotide sequence ID" value="NZ_JAUQTB010000002.1"/>
</dbReference>
<dbReference type="Pfam" id="PF02108">
    <property type="entry name" value="FliH"/>
    <property type="match status" value="1"/>
</dbReference>
<evidence type="ECO:0000256" key="1">
    <source>
        <dbReference type="ARBA" id="ARBA00003041"/>
    </source>
</evidence>
<protein>
    <submittedName>
        <fullName evidence="10">FliH/SctL family protein</fullName>
    </submittedName>
</protein>
<dbReference type="Gene3D" id="1.20.5.620">
    <property type="entry name" value="F1F0 ATP synthase subunit B, membrane domain"/>
    <property type="match status" value="1"/>
</dbReference>
<gene>
    <name evidence="10" type="ORF">Q5741_05315</name>
</gene>
<evidence type="ECO:0000256" key="2">
    <source>
        <dbReference type="ARBA" id="ARBA00006602"/>
    </source>
</evidence>
<feature type="compositionally biased region" description="Basic and acidic residues" evidence="8">
    <location>
        <begin position="39"/>
        <end position="51"/>
    </location>
</feature>
<evidence type="ECO:0000313" key="11">
    <source>
        <dbReference type="Proteomes" id="UP001240171"/>
    </source>
</evidence>
<keyword evidence="7" id="KW-0175">Coiled coil</keyword>
<proteinExistence type="inferred from homology"/>
<comment type="similarity">
    <text evidence="2">Belongs to the FliH family.</text>
</comment>
<feature type="region of interest" description="Disordered" evidence="8">
    <location>
        <begin position="30"/>
        <end position="51"/>
    </location>
</feature>
<evidence type="ECO:0000256" key="8">
    <source>
        <dbReference type="SAM" id="MobiDB-lite"/>
    </source>
</evidence>
<evidence type="ECO:0000256" key="5">
    <source>
        <dbReference type="ARBA" id="ARBA00022927"/>
    </source>
</evidence>
<dbReference type="EMBL" id="JAUQTB010000002">
    <property type="protein sequence ID" value="MDO7905834.1"/>
    <property type="molecule type" value="Genomic_DNA"/>
</dbReference>
<feature type="domain" description="Flagellar assembly protein FliH/Type III secretion system HrpE" evidence="9">
    <location>
        <begin position="130"/>
        <end position="258"/>
    </location>
</feature>
<dbReference type="InterPro" id="IPR018035">
    <property type="entry name" value="Flagellar_FliH/T3SS_HrpE"/>
</dbReference>
<sequence length="280" mass="32449">MSRLIKSFQYVPVEALKQLELNHHYLVEEESVDEPSETAELHSRQDEEAERLRSEMLNDAKAFAEQQVRSASEQAEQMLEEARQQIEQWWQERREQDEHLQEALKAEGYQQGYEEGRQMAEQEMQQQLEQVMGEAQQVLQQSYEAKEQLIQEAEPFLVELSCSIAEKVIEKQLSIEEDYMIELIRKSLARKREQGTIVLCVSPAHFSFVHAAREELTLAIDSQADLQILPDATVKDRGCVIRSSFGSVDARIDTQLTEIKKELIRVALDDEERRNQDEGA</sequence>
<organism evidence="10 11">
    <name type="scientific">Paenibacillus lacisoli</name>
    <dbReference type="NCBI Taxonomy" id="3064525"/>
    <lineage>
        <taxon>Bacteria</taxon>
        <taxon>Bacillati</taxon>
        <taxon>Bacillota</taxon>
        <taxon>Bacilli</taxon>
        <taxon>Bacillales</taxon>
        <taxon>Paenibacillaceae</taxon>
        <taxon>Paenibacillus</taxon>
    </lineage>
</organism>
<evidence type="ECO:0000256" key="3">
    <source>
        <dbReference type="ARBA" id="ARBA00022448"/>
    </source>
</evidence>
<keyword evidence="6" id="KW-1006">Bacterial flagellum protein export</keyword>
<evidence type="ECO:0000259" key="9">
    <source>
        <dbReference type="Pfam" id="PF02108"/>
    </source>
</evidence>
<keyword evidence="3" id="KW-0813">Transport</keyword>
<keyword evidence="4" id="KW-1005">Bacterial flagellum biogenesis</keyword>
<accession>A0ABT9C9A8</accession>
<keyword evidence="11" id="KW-1185">Reference proteome</keyword>
<evidence type="ECO:0000256" key="4">
    <source>
        <dbReference type="ARBA" id="ARBA00022795"/>
    </source>
</evidence>
<comment type="caution">
    <text evidence="10">The sequence shown here is derived from an EMBL/GenBank/DDBJ whole genome shotgun (WGS) entry which is preliminary data.</text>
</comment>
<dbReference type="Proteomes" id="UP001240171">
    <property type="component" value="Unassembled WGS sequence"/>
</dbReference>